<evidence type="ECO:0000313" key="8">
    <source>
        <dbReference type="Proteomes" id="UP000019116"/>
    </source>
</evidence>
<reference evidence="7" key="1">
    <citation type="submission" date="2018-08" db="EMBL/GenBank/DDBJ databases">
        <authorList>
            <person name="Rossello M."/>
        </authorList>
    </citation>
    <scope>NUCLEOTIDE SEQUENCE [LARGE SCALE GENOMIC DNA]</scope>
    <source>
        <strain evidence="7">cv. Chinese Spring</strain>
    </source>
</reference>
<dbReference type="Gramene" id="TraesSYM3A03G01364140.1">
    <property type="protein sequence ID" value="TraesSYM3A03G01364140.1.CDS1"/>
    <property type="gene ID" value="TraesSYM3A03G01364140"/>
</dbReference>
<keyword evidence="4" id="KW-0804">Transcription</keyword>
<evidence type="ECO:0000256" key="1">
    <source>
        <dbReference type="ARBA" id="ARBA00004123"/>
    </source>
</evidence>
<dbReference type="Gramene" id="TraesMAC3A03G01341000.1">
    <property type="protein sequence ID" value="TraesMAC3A03G01341000.1.CDS1"/>
    <property type="gene ID" value="TraesMAC3A03G01341000"/>
</dbReference>
<protein>
    <recommendedName>
        <fullName evidence="6">NAC domain-containing protein</fullName>
    </recommendedName>
</protein>
<dbReference type="Gramene" id="TraesCLE_scaffold_133617_01G000100.1">
    <property type="protein sequence ID" value="TraesCLE_scaffold_133617_01G000100.1"/>
    <property type="gene ID" value="TraesCLE_scaffold_133617_01G000100"/>
</dbReference>
<dbReference type="Gramene" id="TraesWEE_scaffold_077295_01G000300.1">
    <property type="protein sequence ID" value="TraesWEE_scaffold_077295_01G000300.1"/>
    <property type="gene ID" value="TraesWEE_scaffold_077295_01G000300"/>
</dbReference>
<keyword evidence="2" id="KW-0805">Transcription regulation</keyword>
<proteinExistence type="predicted"/>
<gene>
    <name evidence="7" type="primary">LOC123057985</name>
</gene>
<organism evidence="7">
    <name type="scientific">Triticum aestivum</name>
    <name type="common">Wheat</name>
    <dbReference type="NCBI Taxonomy" id="4565"/>
    <lineage>
        <taxon>Eukaryota</taxon>
        <taxon>Viridiplantae</taxon>
        <taxon>Streptophyta</taxon>
        <taxon>Embryophyta</taxon>
        <taxon>Tracheophyta</taxon>
        <taxon>Spermatophyta</taxon>
        <taxon>Magnoliopsida</taxon>
        <taxon>Liliopsida</taxon>
        <taxon>Poales</taxon>
        <taxon>Poaceae</taxon>
        <taxon>BOP clade</taxon>
        <taxon>Pooideae</taxon>
        <taxon>Triticodae</taxon>
        <taxon>Triticeae</taxon>
        <taxon>Triticinae</taxon>
        <taxon>Triticum</taxon>
    </lineage>
</organism>
<dbReference type="Gramene" id="TraesLDM3A03G01345450.1">
    <property type="protein sequence ID" value="TraesLDM3A03G01345450.1.CDS1"/>
    <property type="gene ID" value="TraesLDM3A03G01345450"/>
</dbReference>
<dbReference type="Gramene" id="TraesLAC3A03G01286700.1">
    <property type="protein sequence ID" value="TraesLAC3A03G01286700.1.CDS1"/>
    <property type="gene ID" value="TraesLAC3A03G01286700"/>
</dbReference>
<dbReference type="Gramene" id="TraesCS3A02G113300.1">
    <property type="protein sequence ID" value="TraesCS3A02G113300.1.cds1"/>
    <property type="gene ID" value="TraesCS3A02G113300"/>
</dbReference>
<reference evidence="7" key="2">
    <citation type="submission" date="2018-10" db="UniProtKB">
        <authorList>
            <consortium name="EnsemblPlants"/>
        </authorList>
    </citation>
    <scope>IDENTIFICATION</scope>
</reference>
<keyword evidence="8" id="KW-1185">Reference proteome</keyword>
<dbReference type="Gene3D" id="2.170.150.80">
    <property type="entry name" value="NAC domain"/>
    <property type="match status" value="1"/>
</dbReference>
<dbReference type="GO" id="GO:0005634">
    <property type="term" value="C:nucleus"/>
    <property type="evidence" value="ECO:0007669"/>
    <property type="project" value="UniProtKB-SubCell"/>
</dbReference>
<keyword evidence="5" id="KW-0539">Nucleus</keyword>
<sequence length="421" mass="44572">MEASKFGFGPDTPPAFKFDPTDADIVAGYLLPRALGLPNPYAHAIIEDDPASAPPWELLRRHYGSGRVDHAFFFGPPANGRRKSRTIKGAGVWQGQKGSQGTVTLLRPGGGELDVTYKRYDLTFCRAKHGGSTGYVMHEYEIISPPLPGTVLSRVNINKHPKKKRAAAGERPGTSYQYDASAMPSDSSGFSFSDAQAGALCGGNGGGMPDAGCYYARLKYAFPEDCCLPATDQPGASYNAAAMNSDGQGFAGAQVDAFSGGGMVDTDAAYNNYYGQYQEVAPWSCQLGQSHNHGQYLSGDAAVMRSHGEGFSVQQPAGALSCYVENAALMCSGGEQQAGALCGYNNTGSVMPTEGASSTISLRDGGENGDKINDVLFGNHDGEFNREMSDQEIYDVLFGDNYDGHVNCEQSDAGDAATNPE</sequence>
<comment type="subcellular location">
    <subcellularLocation>
        <location evidence="1">Nucleus</location>
    </subcellularLocation>
</comment>
<dbReference type="InterPro" id="IPR003441">
    <property type="entry name" value="NAC-dom"/>
</dbReference>
<dbReference type="Gramene" id="TraesJAG3A03G01352240.1">
    <property type="protein sequence ID" value="TraesJAG3A03G01352240.1.CDS1"/>
    <property type="gene ID" value="TraesJAG3A03G01352240"/>
</dbReference>
<dbReference type="EnsemblPlants" id="TraesCS3A02G113300.1">
    <property type="protein sequence ID" value="TraesCS3A02G113300.1.cds1"/>
    <property type="gene ID" value="TraesCS3A02G113300"/>
</dbReference>
<dbReference type="OrthoDB" id="694530at2759"/>
<keyword evidence="3" id="KW-0238">DNA-binding</keyword>
<dbReference type="STRING" id="4565.A0A3B6EE13"/>
<dbReference type="Gramene" id="TraesCAD_scaffold_061564_01G000100.1">
    <property type="protein sequence ID" value="TraesCAD_scaffold_061564_01G000100.1"/>
    <property type="gene ID" value="TraesCAD_scaffold_061564_01G000100"/>
</dbReference>
<dbReference type="Pfam" id="PF02365">
    <property type="entry name" value="NAM"/>
    <property type="match status" value="1"/>
</dbReference>
<dbReference type="GO" id="GO:0006355">
    <property type="term" value="P:regulation of DNA-templated transcription"/>
    <property type="evidence" value="ECO:0007669"/>
    <property type="project" value="InterPro"/>
</dbReference>
<dbReference type="Gramene" id="TraesARI3A03G01362860.1">
    <property type="protein sequence ID" value="TraesARI3A03G01362860.1.CDS1"/>
    <property type="gene ID" value="TraesARI3A03G01362860"/>
</dbReference>
<dbReference type="PROSITE" id="PS51005">
    <property type="entry name" value="NAC"/>
    <property type="match status" value="1"/>
</dbReference>
<evidence type="ECO:0000313" key="7">
    <source>
        <dbReference type="EnsemblPlants" id="TraesCS3A02G113300.1.cds1"/>
    </source>
</evidence>
<dbReference type="InterPro" id="IPR036093">
    <property type="entry name" value="NAC_dom_sf"/>
</dbReference>
<dbReference type="AlphaFoldDB" id="A0A3B6EE13"/>
<dbReference type="Gramene" id="TraesCS3A03G0246600.1">
    <property type="protein sequence ID" value="TraesCS3A03G0246600.1.CDS1"/>
    <property type="gene ID" value="TraesCS3A03G0246600"/>
</dbReference>
<dbReference type="PANTHER" id="PTHR31719">
    <property type="entry name" value="NAC TRANSCRIPTION FACTOR 56"/>
    <property type="match status" value="1"/>
</dbReference>
<dbReference type="Gramene" id="TraesJUL3A03G01354800.1">
    <property type="protein sequence ID" value="TraesJUL3A03G01354800.1.CDS1"/>
    <property type="gene ID" value="TraesJUL3A03G01354800"/>
</dbReference>
<name>A0A3B6EE13_WHEAT</name>
<dbReference type="RefSeq" id="XP_044336775.1">
    <property type="nucleotide sequence ID" value="XM_044480840.1"/>
</dbReference>
<dbReference type="GO" id="GO:0003677">
    <property type="term" value="F:DNA binding"/>
    <property type="evidence" value="ECO:0007669"/>
    <property type="project" value="UniProtKB-KW"/>
</dbReference>
<dbReference type="Gramene" id="TraesNOR3A03G01363150.1">
    <property type="protein sequence ID" value="TraesNOR3A03G01363150.1.CDS1"/>
    <property type="gene ID" value="TraesNOR3A03G01363150"/>
</dbReference>
<dbReference type="Gramene" id="TraesSTA3A03G01334490.1">
    <property type="protein sequence ID" value="TraesSTA3A03G01334490.1.CDS1"/>
    <property type="gene ID" value="TraesSTA3A03G01334490"/>
</dbReference>
<evidence type="ECO:0000256" key="3">
    <source>
        <dbReference type="ARBA" id="ARBA00023125"/>
    </source>
</evidence>
<evidence type="ECO:0000256" key="5">
    <source>
        <dbReference type="ARBA" id="ARBA00023242"/>
    </source>
</evidence>
<dbReference type="Proteomes" id="UP000019116">
    <property type="component" value="Chromosome 3A"/>
</dbReference>
<dbReference type="SUPFAM" id="SSF101941">
    <property type="entry name" value="NAC domain"/>
    <property type="match status" value="1"/>
</dbReference>
<dbReference type="GeneID" id="123057985"/>
<evidence type="ECO:0000256" key="2">
    <source>
        <dbReference type="ARBA" id="ARBA00023015"/>
    </source>
</evidence>
<evidence type="ECO:0000256" key="4">
    <source>
        <dbReference type="ARBA" id="ARBA00023163"/>
    </source>
</evidence>
<accession>A0A3B6EE13</accession>
<feature type="domain" description="NAC" evidence="6">
    <location>
        <begin position="12"/>
        <end position="158"/>
    </location>
</feature>
<evidence type="ECO:0000259" key="6">
    <source>
        <dbReference type="PROSITE" id="PS51005"/>
    </source>
</evidence>
<dbReference type="PANTHER" id="PTHR31719:SF88">
    <property type="entry name" value="OS07G0272700 PROTEIN"/>
    <property type="match status" value="1"/>
</dbReference>